<accession>A0A9N9KHS7</accession>
<comment type="caution">
    <text evidence="1">The sequence shown here is derived from an EMBL/GenBank/DDBJ whole genome shotgun (WGS) entry which is preliminary data.</text>
</comment>
<dbReference type="PANTHER" id="PTHR21446">
    <property type="entry name" value="DUF3504 DOMAIN-CONTAINING PROTEIN"/>
    <property type="match status" value="1"/>
</dbReference>
<name>A0A9N9KHS7_9GLOM</name>
<dbReference type="Proteomes" id="UP000789759">
    <property type="component" value="Unassembled WGS sequence"/>
</dbReference>
<dbReference type="AlphaFoldDB" id="A0A9N9KHS7"/>
<evidence type="ECO:0000313" key="2">
    <source>
        <dbReference type="Proteomes" id="UP000789759"/>
    </source>
</evidence>
<organism evidence="1 2">
    <name type="scientific">Cetraspora pellucida</name>
    <dbReference type="NCBI Taxonomy" id="1433469"/>
    <lineage>
        <taxon>Eukaryota</taxon>
        <taxon>Fungi</taxon>
        <taxon>Fungi incertae sedis</taxon>
        <taxon>Mucoromycota</taxon>
        <taxon>Glomeromycotina</taxon>
        <taxon>Glomeromycetes</taxon>
        <taxon>Diversisporales</taxon>
        <taxon>Gigasporaceae</taxon>
        <taxon>Cetraspora</taxon>
    </lineage>
</organism>
<keyword evidence="2" id="KW-1185">Reference proteome</keyword>
<reference evidence="1" key="1">
    <citation type="submission" date="2021-06" db="EMBL/GenBank/DDBJ databases">
        <authorList>
            <person name="Kallberg Y."/>
            <person name="Tangrot J."/>
            <person name="Rosling A."/>
        </authorList>
    </citation>
    <scope>NUCLEOTIDE SEQUENCE</scope>
    <source>
        <strain evidence="1">FL966</strain>
    </source>
</reference>
<dbReference type="InterPro" id="IPR052787">
    <property type="entry name" value="MAVS"/>
</dbReference>
<dbReference type="PANTHER" id="PTHR21446:SF12">
    <property type="entry name" value="POTASSIUM CHANNEL TETRAMERIZATION DOMAIN CONTAINING 1"/>
    <property type="match status" value="1"/>
</dbReference>
<dbReference type="EMBL" id="CAJVQA010076247">
    <property type="protein sequence ID" value="CAG8835521.1"/>
    <property type="molecule type" value="Genomic_DNA"/>
</dbReference>
<protein>
    <submittedName>
        <fullName evidence="1">21668_t:CDS:1</fullName>
    </submittedName>
</protein>
<gene>
    <name evidence="1" type="ORF">CPELLU_LOCUS21247</name>
</gene>
<evidence type="ECO:0000313" key="1">
    <source>
        <dbReference type="EMBL" id="CAG8835521.1"/>
    </source>
</evidence>
<feature type="non-terminal residue" evidence="1">
    <location>
        <position position="148"/>
    </location>
</feature>
<sequence>MPKINNKSMLSNNEPEDRISFFINQATVKNTKRSTTNWMKKFAEHCEEYHLNGTIETISDVQQLETNLVHFFSYTTRSDKEEYSVNSILSALAAFQRYITEKSPLKGITLRNKQEFPTLNTLLNGKIKWLSTKGKGESKGSESLTVDE</sequence>
<dbReference type="OrthoDB" id="2350845at2759"/>
<proteinExistence type="predicted"/>